<organism evidence="2 3">
    <name type="scientific">Wenjunlia tyrosinilytica</name>
    <dbReference type="NCBI Taxonomy" id="1544741"/>
    <lineage>
        <taxon>Bacteria</taxon>
        <taxon>Bacillati</taxon>
        <taxon>Actinomycetota</taxon>
        <taxon>Actinomycetes</taxon>
        <taxon>Kitasatosporales</taxon>
        <taxon>Streptomycetaceae</taxon>
        <taxon>Wenjunlia</taxon>
    </lineage>
</organism>
<dbReference type="InterPro" id="IPR036597">
    <property type="entry name" value="Fido-like_dom_sf"/>
</dbReference>
<sequence length="335" mass="37321">MTTPSDITVSQAARLHAPSSSSVGGEPAHLSTYLPQDQWWKLYIDPIHHEAAQERFPENPGGYYDNDPVDPSPGYQQSMQEAYQKFLDSPEAMSARMDAKAYEEMHWKAAEHLTDAAATQWSGNGVTEFPLRGDQASSSPKEELLSDRELLLDVQEYFSAGVSHSRMPDPITILDRSNPQAQAILKTNYQADQVQGLVEKSFERYYDEAAQSKNDEEKLQAIGKQIRTLQIVHPFTDYNRRVNNHILLPKMLMENGFPPVMPDASNKLFQGGFSKQQIAESLLTTIQRDYPGFTQSANTTELGRSGSNEQRQSSSPSLPPSILKPSSSTTSAPAR</sequence>
<accession>A0A917ZUJ2</accession>
<dbReference type="Proteomes" id="UP000641932">
    <property type="component" value="Unassembled WGS sequence"/>
</dbReference>
<proteinExistence type="predicted"/>
<gene>
    <name evidence="2" type="ORF">GCM10012280_49030</name>
</gene>
<dbReference type="AlphaFoldDB" id="A0A917ZUJ2"/>
<reference evidence="2" key="2">
    <citation type="submission" date="2020-09" db="EMBL/GenBank/DDBJ databases">
        <authorList>
            <person name="Sun Q."/>
            <person name="Zhou Y."/>
        </authorList>
    </citation>
    <scope>NUCLEOTIDE SEQUENCE</scope>
    <source>
        <strain evidence="2">CGMCC 4.7201</strain>
    </source>
</reference>
<feature type="region of interest" description="Disordered" evidence="1">
    <location>
        <begin position="1"/>
        <end position="29"/>
    </location>
</feature>
<evidence type="ECO:0008006" key="4">
    <source>
        <dbReference type="Google" id="ProtNLM"/>
    </source>
</evidence>
<dbReference type="RefSeq" id="WP_189133960.1">
    <property type="nucleotide sequence ID" value="NZ_BMMS01000023.1"/>
</dbReference>
<feature type="compositionally biased region" description="Polar residues" evidence="1">
    <location>
        <begin position="1"/>
        <end position="11"/>
    </location>
</feature>
<feature type="region of interest" description="Disordered" evidence="1">
    <location>
        <begin position="293"/>
        <end position="335"/>
    </location>
</feature>
<dbReference type="Gene3D" id="1.10.3290.10">
    <property type="entry name" value="Fido-like domain"/>
    <property type="match status" value="1"/>
</dbReference>
<evidence type="ECO:0000313" key="2">
    <source>
        <dbReference type="EMBL" id="GGO94369.1"/>
    </source>
</evidence>
<evidence type="ECO:0000256" key="1">
    <source>
        <dbReference type="SAM" id="MobiDB-lite"/>
    </source>
</evidence>
<comment type="caution">
    <text evidence="2">The sequence shown here is derived from an EMBL/GenBank/DDBJ whole genome shotgun (WGS) entry which is preliminary data.</text>
</comment>
<feature type="compositionally biased region" description="Polar residues" evidence="1">
    <location>
        <begin position="293"/>
        <end position="312"/>
    </location>
</feature>
<dbReference type="EMBL" id="BMMS01000023">
    <property type="protein sequence ID" value="GGO94369.1"/>
    <property type="molecule type" value="Genomic_DNA"/>
</dbReference>
<evidence type="ECO:0000313" key="3">
    <source>
        <dbReference type="Proteomes" id="UP000641932"/>
    </source>
</evidence>
<feature type="compositionally biased region" description="Low complexity" evidence="1">
    <location>
        <begin position="313"/>
        <end position="335"/>
    </location>
</feature>
<name>A0A917ZUJ2_9ACTN</name>
<reference evidence="2" key="1">
    <citation type="journal article" date="2014" name="Int. J. Syst. Evol. Microbiol.">
        <title>Complete genome sequence of Corynebacterium casei LMG S-19264T (=DSM 44701T), isolated from a smear-ripened cheese.</title>
        <authorList>
            <consortium name="US DOE Joint Genome Institute (JGI-PGF)"/>
            <person name="Walter F."/>
            <person name="Albersmeier A."/>
            <person name="Kalinowski J."/>
            <person name="Ruckert C."/>
        </authorList>
    </citation>
    <scope>NUCLEOTIDE SEQUENCE</scope>
    <source>
        <strain evidence="2">CGMCC 4.7201</strain>
    </source>
</reference>
<keyword evidence="3" id="KW-1185">Reference proteome</keyword>
<protein>
    <recommendedName>
        <fullName evidence="4">Fido domain-containing protein</fullName>
    </recommendedName>
</protein>